<dbReference type="Pfam" id="PF10366">
    <property type="entry name" value="Vps39_1"/>
    <property type="match status" value="1"/>
</dbReference>
<dbReference type="PROSITE" id="PS50219">
    <property type="entry name" value="CNH"/>
    <property type="match status" value="1"/>
</dbReference>
<proteinExistence type="predicted"/>
<feature type="region of interest" description="Disordered" evidence="6">
    <location>
        <begin position="422"/>
        <end position="470"/>
    </location>
</feature>
<dbReference type="Pfam" id="PF10367">
    <property type="entry name" value="zf-Vps39_C"/>
    <property type="match status" value="1"/>
</dbReference>
<evidence type="ECO:0000256" key="2">
    <source>
        <dbReference type="ARBA" id="ARBA00022448"/>
    </source>
</evidence>
<evidence type="ECO:0000313" key="9">
    <source>
        <dbReference type="Proteomes" id="UP001497522"/>
    </source>
</evidence>
<accession>A0ABP1AQE0</accession>
<evidence type="ECO:0000256" key="6">
    <source>
        <dbReference type="SAM" id="MobiDB-lite"/>
    </source>
</evidence>
<dbReference type="PANTHER" id="PTHR12894">
    <property type="entry name" value="CNH DOMAIN CONTAINING"/>
    <property type="match status" value="1"/>
</dbReference>
<keyword evidence="9" id="KW-1185">Reference proteome</keyword>
<dbReference type="InterPro" id="IPR019452">
    <property type="entry name" value="VPS39/TGF_beta_rcpt-assoc_1"/>
</dbReference>
<keyword evidence="4" id="KW-0653">Protein transport</keyword>
<gene>
    <name evidence="8" type="ORF">CSSPJE1EN2_LOCUS7744</name>
</gene>
<feature type="repeat" description="CHCR" evidence="5">
    <location>
        <begin position="663"/>
        <end position="830"/>
    </location>
</feature>
<keyword evidence="2" id="KW-0813">Transport</keyword>
<evidence type="ECO:0000256" key="3">
    <source>
        <dbReference type="ARBA" id="ARBA00022490"/>
    </source>
</evidence>
<dbReference type="PROSITE" id="PS50236">
    <property type="entry name" value="CHCR"/>
    <property type="match status" value="1"/>
</dbReference>
<keyword evidence="3" id="KW-0963">Cytoplasm</keyword>
<evidence type="ECO:0000313" key="8">
    <source>
        <dbReference type="EMBL" id="CAK9864749.1"/>
    </source>
</evidence>
<name>A0ABP1AQE0_9BRYO</name>
<protein>
    <recommendedName>
        <fullName evidence="7">CNH domain-containing protein</fullName>
    </recommendedName>
</protein>
<dbReference type="InterPro" id="IPR032914">
    <property type="entry name" value="Vam6/VPS39/TRAP1"/>
</dbReference>
<dbReference type="InterPro" id="IPR000547">
    <property type="entry name" value="Clathrin_H-chain/VPS_repeat"/>
</dbReference>
<reference evidence="8" key="1">
    <citation type="submission" date="2024-03" db="EMBL/GenBank/DDBJ databases">
        <authorList>
            <consortium name="ELIXIR-Norway"/>
            <consortium name="Elixir Norway"/>
        </authorList>
    </citation>
    <scope>NUCLEOTIDE SEQUENCE</scope>
</reference>
<dbReference type="Proteomes" id="UP001497522">
    <property type="component" value="Chromosome 14"/>
</dbReference>
<feature type="region of interest" description="Disordered" evidence="6">
    <location>
        <begin position="52"/>
        <end position="79"/>
    </location>
</feature>
<comment type="subcellular location">
    <subcellularLocation>
        <location evidence="1">Cytoplasm</location>
    </subcellularLocation>
</comment>
<feature type="compositionally biased region" description="Acidic residues" evidence="6">
    <location>
        <begin position="424"/>
        <end position="433"/>
    </location>
</feature>
<sequence length="1051" mass="116268">MVHNAFDAVQIIKDSTVKIESIGLWGPRLLVGCMDGSLRIYAPDSLLDDGGDYGYSRQQGEEEEKEKEQQQQQQLTLKPSSSRQSLYVLRDTRIGFSKKAVVAMDVLQSRSLLISLSDAVSVHTLPDFDVVAHLTKSKGASMYAWDEERGMLCVAKAKRLFLYRYDGSRDFTEVKELPVLDVVKSMAWCGESLCLGIRREYVIMNTVTGATVDIFPCGRFAAPLVVSLNNDELLLGKDNIGVFVDHNGKLTHSNEGNLSWSEAPGGIVIYAPYTLARLSRFIEVRSLRPPYGLVQTLPLREVELLLATDAGLVAATTHSVYRLLPVPIGVQVVQLAASGNYNDALALCKLLPPEDAALRAAKEDAIHIRYGQYLFDEKEYSAAMDHFAASSLDLTTILRLFPSIKLPAVGIIYNKEIGNSTELAESESEPEEPATEKPVASLSSDHAADSVESNLPPNNTLSPNEANPPDARETKIALGALVTFFMKKRGAVIEKAEAEDTEATVAAMVAGAQHRRVKSSEKVLLQEIGTDTLTFARELAIVLDTALIQALLATDNLTTALQLLSGPNFADVGACEDVMLAGGHYRELLQLYKCNHDHRPALLLLNRLAEHPESFPVPPKDPTQFGSKAIVDYLQSLEGVEHSLVMDCSTWILKNNPEDALKLFITLDPPLPPALVLSYLKENEPHLQMSYLEQVMQHHPELNSLDLQNELVQLYLSKVLEERSDLNSQGKWDERQHSEVRQKLLAALESSSYNAERVLQRLPVNGLYEERAFLLGRMRQHRLALTLYAHKLHESERALAYCDRVFQSSSPGLWNSTNTLSPLAPGSQPKDPAAANIYLTLLDVYLKPQAAINEFDRSIASLAPLRGFVNQRTNVPPRMKGTKKIAQIEEGAYYSGQSVSSESAVDSGRSEGEAETLEQQSTVSAEGIMLEEALGLLSSRWERLDGAQALRMLPSDTKLQQLIPFLEPLLRKSSEAHRNAAVIKNLRRTESLQVQEERMQARKRMVKVTSDRTCSICHKRIGSSVFAVYPNGTLVHFVCFRDPQSKPAAGP</sequence>
<organism evidence="8 9">
    <name type="scientific">Sphagnum jensenii</name>
    <dbReference type="NCBI Taxonomy" id="128206"/>
    <lineage>
        <taxon>Eukaryota</taxon>
        <taxon>Viridiplantae</taxon>
        <taxon>Streptophyta</taxon>
        <taxon>Embryophyta</taxon>
        <taxon>Bryophyta</taxon>
        <taxon>Sphagnophytina</taxon>
        <taxon>Sphagnopsida</taxon>
        <taxon>Sphagnales</taxon>
        <taxon>Sphagnaceae</taxon>
        <taxon>Sphagnum</taxon>
    </lineage>
</organism>
<dbReference type="InterPro" id="IPR001180">
    <property type="entry name" value="CNH_dom"/>
</dbReference>
<evidence type="ECO:0000256" key="5">
    <source>
        <dbReference type="PROSITE-ProRule" id="PRU01006"/>
    </source>
</evidence>
<evidence type="ECO:0000256" key="4">
    <source>
        <dbReference type="ARBA" id="ARBA00022927"/>
    </source>
</evidence>
<dbReference type="EMBL" id="OZ023715">
    <property type="protein sequence ID" value="CAK9864749.1"/>
    <property type="molecule type" value="Genomic_DNA"/>
</dbReference>
<evidence type="ECO:0000256" key="1">
    <source>
        <dbReference type="ARBA" id="ARBA00004496"/>
    </source>
</evidence>
<feature type="compositionally biased region" description="Low complexity" evidence="6">
    <location>
        <begin position="453"/>
        <end position="464"/>
    </location>
</feature>
<dbReference type="Pfam" id="PF00780">
    <property type="entry name" value="CNH"/>
    <property type="match status" value="1"/>
</dbReference>
<dbReference type="InterPro" id="IPR019453">
    <property type="entry name" value="VPS39/TGFA1_Znf"/>
</dbReference>
<feature type="domain" description="CNH" evidence="7">
    <location>
        <begin position="16"/>
        <end position="312"/>
    </location>
</feature>
<evidence type="ECO:0000259" key="7">
    <source>
        <dbReference type="PROSITE" id="PS50219"/>
    </source>
</evidence>
<feature type="region of interest" description="Disordered" evidence="6">
    <location>
        <begin position="899"/>
        <end position="919"/>
    </location>
</feature>
<dbReference type="PANTHER" id="PTHR12894:SF27">
    <property type="entry name" value="TRANSFORMING GROWTH FACTOR-BETA RECEPTOR-ASSOCIATED PROTEIN 1"/>
    <property type="match status" value="1"/>
</dbReference>